<dbReference type="EMBL" id="JBBHLI010000001">
    <property type="protein sequence ID" value="MEK9499990.1"/>
    <property type="molecule type" value="Genomic_DNA"/>
</dbReference>
<evidence type="ECO:0000313" key="2">
    <source>
        <dbReference type="EMBL" id="MEK9499990.1"/>
    </source>
</evidence>
<dbReference type="PROSITE" id="PS51819">
    <property type="entry name" value="VOC"/>
    <property type="match status" value="1"/>
</dbReference>
<dbReference type="Pfam" id="PF00903">
    <property type="entry name" value="Glyoxalase"/>
    <property type="match status" value="1"/>
</dbReference>
<accession>A0ABU9E7Q2</accession>
<evidence type="ECO:0000259" key="1">
    <source>
        <dbReference type="PROSITE" id="PS51819"/>
    </source>
</evidence>
<dbReference type="Proteomes" id="UP001484239">
    <property type="component" value="Unassembled WGS sequence"/>
</dbReference>
<dbReference type="RefSeq" id="WP_405277814.1">
    <property type="nucleotide sequence ID" value="NZ_CP144380.1"/>
</dbReference>
<dbReference type="SUPFAM" id="SSF54593">
    <property type="entry name" value="Glyoxalase/Bleomycin resistance protein/Dihydroxybiphenyl dioxygenase"/>
    <property type="match status" value="1"/>
</dbReference>
<name>A0ABU9E7Q2_9BACT</name>
<proteinExistence type="predicted"/>
<dbReference type="Gene3D" id="3.10.180.10">
    <property type="entry name" value="2,3-Dihydroxybiphenyl 1,2-Dioxygenase, domain 1"/>
    <property type="match status" value="1"/>
</dbReference>
<protein>
    <submittedName>
        <fullName evidence="2">VOC family protein</fullName>
    </submittedName>
</protein>
<dbReference type="PANTHER" id="PTHR33993">
    <property type="entry name" value="GLYOXALASE-RELATED"/>
    <property type="match status" value="1"/>
</dbReference>
<sequence>MSDPSQIHHEIDYIELAVTDLVEAKRFYREAFGWEFNDYGDAYAGIRRSSGGEVGGLRLDEAVDAGGPLVILYSNDLEASAESVRRAGGDLVGEIVSFPGGRRFRFRDPSGNVLAVWSDR</sequence>
<keyword evidence="3" id="KW-1185">Reference proteome</keyword>
<dbReference type="CDD" id="cd07247">
    <property type="entry name" value="SgaA_N_like"/>
    <property type="match status" value="1"/>
</dbReference>
<feature type="domain" description="VOC" evidence="1">
    <location>
        <begin position="10"/>
        <end position="119"/>
    </location>
</feature>
<dbReference type="InterPro" id="IPR052164">
    <property type="entry name" value="Anthracycline_SecMetBiosynth"/>
</dbReference>
<dbReference type="InterPro" id="IPR004360">
    <property type="entry name" value="Glyas_Fos-R_dOase_dom"/>
</dbReference>
<organism evidence="2 3">
    <name type="scientific">Gaopeijia maritima</name>
    <dbReference type="NCBI Taxonomy" id="3119007"/>
    <lineage>
        <taxon>Bacteria</taxon>
        <taxon>Pseudomonadati</taxon>
        <taxon>Gemmatimonadota</taxon>
        <taxon>Longimicrobiia</taxon>
        <taxon>Gaopeijiales</taxon>
        <taxon>Gaopeijiaceae</taxon>
        <taxon>Gaopeijia</taxon>
    </lineage>
</organism>
<dbReference type="PANTHER" id="PTHR33993:SF1">
    <property type="entry name" value="GLYOXALASE FAMILY PROTEIN"/>
    <property type="match status" value="1"/>
</dbReference>
<gene>
    <name evidence="2" type="ORF">WI372_03200</name>
</gene>
<comment type="caution">
    <text evidence="2">The sequence shown here is derived from an EMBL/GenBank/DDBJ whole genome shotgun (WGS) entry which is preliminary data.</text>
</comment>
<dbReference type="InterPro" id="IPR037523">
    <property type="entry name" value="VOC_core"/>
</dbReference>
<evidence type="ECO:0000313" key="3">
    <source>
        <dbReference type="Proteomes" id="UP001484239"/>
    </source>
</evidence>
<reference evidence="2 3" key="1">
    <citation type="submission" date="2024-02" db="EMBL/GenBank/DDBJ databases">
        <title>A novel Gemmatimonadota bacterium.</title>
        <authorList>
            <person name="Du Z.-J."/>
            <person name="Ye Y.-Q."/>
        </authorList>
    </citation>
    <scope>NUCLEOTIDE SEQUENCE [LARGE SCALE GENOMIC DNA]</scope>
    <source>
        <strain evidence="2 3">DH-20</strain>
    </source>
</reference>
<dbReference type="InterPro" id="IPR029068">
    <property type="entry name" value="Glyas_Bleomycin-R_OHBP_Dase"/>
</dbReference>